<dbReference type="EMBL" id="AGNK02002018">
    <property type="status" value="NOT_ANNOTATED_CDS"/>
    <property type="molecule type" value="Genomic_DNA"/>
</dbReference>
<evidence type="ECO:0000313" key="1">
    <source>
        <dbReference type="EnsemblPlants" id="KQL16597"/>
    </source>
</evidence>
<dbReference type="InParanoid" id="K3ZCC1"/>
<accession>K3ZCC1</accession>
<name>K3ZCC1_SETIT</name>
<dbReference type="Gramene" id="KQL16597">
    <property type="protein sequence ID" value="KQL16597"/>
    <property type="gene ID" value="SETIT_024195mg"/>
</dbReference>
<organism evidence="1 2">
    <name type="scientific">Setaria italica</name>
    <name type="common">Foxtail millet</name>
    <name type="synonym">Panicum italicum</name>
    <dbReference type="NCBI Taxonomy" id="4555"/>
    <lineage>
        <taxon>Eukaryota</taxon>
        <taxon>Viridiplantae</taxon>
        <taxon>Streptophyta</taxon>
        <taxon>Embryophyta</taxon>
        <taxon>Tracheophyta</taxon>
        <taxon>Spermatophyta</taxon>
        <taxon>Magnoliopsida</taxon>
        <taxon>Liliopsida</taxon>
        <taxon>Poales</taxon>
        <taxon>Poaceae</taxon>
        <taxon>PACMAD clade</taxon>
        <taxon>Panicoideae</taxon>
        <taxon>Panicodae</taxon>
        <taxon>Paniceae</taxon>
        <taxon>Cenchrinae</taxon>
        <taxon>Setaria</taxon>
    </lineage>
</organism>
<keyword evidence="2" id="KW-1185">Reference proteome</keyword>
<evidence type="ECO:0000313" key="2">
    <source>
        <dbReference type="Proteomes" id="UP000004995"/>
    </source>
</evidence>
<dbReference type="EnsemblPlants" id="KQL16597">
    <property type="protein sequence ID" value="KQL16597"/>
    <property type="gene ID" value="SETIT_024195mg"/>
</dbReference>
<protein>
    <submittedName>
        <fullName evidence="1">Uncharacterized protein</fullName>
    </submittedName>
</protein>
<sequence>MRRLVGLGARDAISKRASACAPVRASIRCIGSPSGPRDTRWERVLTEKQLGTVPTQFISPSPTLSIREHAPSHTLTVPTCSSVAAARPPHLPLCCLLRLRPLSPHLGESTCSGHRGCHIRPSLAADEGALPRVPPTP</sequence>
<reference evidence="2" key="1">
    <citation type="journal article" date="2012" name="Nat. Biotechnol.">
        <title>Reference genome sequence of the model plant Setaria.</title>
        <authorList>
            <person name="Bennetzen J.L."/>
            <person name="Schmutz J."/>
            <person name="Wang H."/>
            <person name="Percifield R."/>
            <person name="Hawkins J."/>
            <person name="Pontaroli A.C."/>
            <person name="Estep M."/>
            <person name="Feng L."/>
            <person name="Vaughn J.N."/>
            <person name="Grimwood J."/>
            <person name="Jenkins J."/>
            <person name="Barry K."/>
            <person name="Lindquist E."/>
            <person name="Hellsten U."/>
            <person name="Deshpande S."/>
            <person name="Wang X."/>
            <person name="Wu X."/>
            <person name="Mitros T."/>
            <person name="Triplett J."/>
            <person name="Yang X."/>
            <person name="Ye C.Y."/>
            <person name="Mauro-Herrera M."/>
            <person name="Wang L."/>
            <person name="Li P."/>
            <person name="Sharma M."/>
            <person name="Sharma R."/>
            <person name="Ronald P.C."/>
            <person name="Panaud O."/>
            <person name="Kellogg E.A."/>
            <person name="Brutnell T.P."/>
            <person name="Doust A.N."/>
            <person name="Tuskan G.A."/>
            <person name="Rokhsar D."/>
            <person name="Devos K.M."/>
        </authorList>
    </citation>
    <scope>NUCLEOTIDE SEQUENCE [LARGE SCALE GENOMIC DNA]</scope>
    <source>
        <strain evidence="2">cv. Yugu1</strain>
    </source>
</reference>
<dbReference type="HOGENOM" id="CLU_1868688_0_0_1"/>
<proteinExistence type="predicted"/>
<reference evidence="1" key="2">
    <citation type="submission" date="2018-08" db="UniProtKB">
        <authorList>
            <consortium name="EnsemblPlants"/>
        </authorList>
    </citation>
    <scope>IDENTIFICATION</scope>
    <source>
        <strain evidence="1">Yugu1</strain>
    </source>
</reference>
<dbReference type="Proteomes" id="UP000004995">
    <property type="component" value="Unassembled WGS sequence"/>
</dbReference>
<dbReference type="AlphaFoldDB" id="K3ZCC1"/>